<organism evidence="5 6">
    <name type="scientific">Pseudaminobacter soli</name>
    <name type="common">ex Zhang et al. 2022</name>
    <dbReference type="NCBI Taxonomy" id="2831468"/>
    <lineage>
        <taxon>Bacteria</taxon>
        <taxon>Pseudomonadati</taxon>
        <taxon>Pseudomonadota</taxon>
        <taxon>Alphaproteobacteria</taxon>
        <taxon>Hyphomicrobiales</taxon>
        <taxon>Phyllobacteriaceae</taxon>
        <taxon>Pseudaminobacter</taxon>
    </lineage>
</organism>
<dbReference type="GO" id="GO:0008483">
    <property type="term" value="F:transaminase activity"/>
    <property type="evidence" value="ECO:0007669"/>
    <property type="project" value="UniProtKB-KW"/>
</dbReference>
<dbReference type="PANTHER" id="PTHR43094:SF1">
    <property type="entry name" value="AMINOTRANSFERASE CLASS-III"/>
    <property type="match status" value="1"/>
</dbReference>
<dbReference type="InterPro" id="IPR015421">
    <property type="entry name" value="PyrdxlP-dep_Trfase_major"/>
</dbReference>
<feature type="region of interest" description="Disordered" evidence="4">
    <location>
        <begin position="415"/>
        <end position="436"/>
    </location>
</feature>
<feature type="compositionally biased region" description="Polar residues" evidence="4">
    <location>
        <begin position="415"/>
        <end position="427"/>
    </location>
</feature>
<evidence type="ECO:0000313" key="5">
    <source>
        <dbReference type="EMBL" id="MBS3649082.1"/>
    </source>
</evidence>
<protein>
    <submittedName>
        <fullName evidence="5">Aminotransferase class III-fold pyridoxal phosphate-dependent enzyme</fullName>
    </submittedName>
</protein>
<dbReference type="Pfam" id="PF00202">
    <property type="entry name" value="Aminotran_3"/>
    <property type="match status" value="1"/>
</dbReference>
<gene>
    <name evidence="5" type="ORF">KEU06_10730</name>
</gene>
<keyword evidence="5" id="KW-0808">Transferase</keyword>
<name>A0A942I253_9HYPH</name>
<reference evidence="5" key="1">
    <citation type="submission" date="2021-04" db="EMBL/GenBank/DDBJ databases">
        <title>Pseudaminobacter soli sp. nov., isolated from paddy soil contaminated by heavy metals.</title>
        <authorList>
            <person name="Zhang K."/>
        </authorList>
    </citation>
    <scope>NUCLEOTIDE SEQUENCE</scope>
    <source>
        <strain evidence="5">19-2017</strain>
    </source>
</reference>
<comment type="similarity">
    <text evidence="1 3">Belongs to the class-III pyridoxal-phosphate-dependent aminotransferase family.</text>
</comment>
<dbReference type="CDD" id="cd00610">
    <property type="entry name" value="OAT_like"/>
    <property type="match status" value="1"/>
</dbReference>
<dbReference type="Proteomes" id="UP000680348">
    <property type="component" value="Unassembled WGS sequence"/>
</dbReference>
<dbReference type="InterPro" id="IPR015424">
    <property type="entry name" value="PyrdxlP-dep_Trfase"/>
</dbReference>
<evidence type="ECO:0000256" key="1">
    <source>
        <dbReference type="ARBA" id="ARBA00008954"/>
    </source>
</evidence>
<accession>A0A942I253</accession>
<keyword evidence="2 3" id="KW-0663">Pyridoxal phosphate</keyword>
<dbReference type="SUPFAM" id="SSF53383">
    <property type="entry name" value="PLP-dependent transferases"/>
    <property type="match status" value="1"/>
</dbReference>
<evidence type="ECO:0000256" key="4">
    <source>
        <dbReference type="SAM" id="MobiDB-lite"/>
    </source>
</evidence>
<evidence type="ECO:0000256" key="2">
    <source>
        <dbReference type="ARBA" id="ARBA00022898"/>
    </source>
</evidence>
<dbReference type="PIRSF" id="PIRSF000521">
    <property type="entry name" value="Transaminase_4ab_Lys_Orn"/>
    <property type="match status" value="1"/>
</dbReference>
<dbReference type="AlphaFoldDB" id="A0A942I253"/>
<dbReference type="Gene3D" id="3.40.640.10">
    <property type="entry name" value="Type I PLP-dependent aspartate aminotransferase-like (Major domain)"/>
    <property type="match status" value="1"/>
</dbReference>
<evidence type="ECO:0000313" key="6">
    <source>
        <dbReference type="Proteomes" id="UP000680348"/>
    </source>
</evidence>
<proteinExistence type="inferred from homology"/>
<dbReference type="InterPro" id="IPR005814">
    <property type="entry name" value="Aminotrans_3"/>
</dbReference>
<evidence type="ECO:0000256" key="3">
    <source>
        <dbReference type="RuleBase" id="RU003560"/>
    </source>
</evidence>
<keyword evidence="5" id="KW-0032">Aminotransferase</keyword>
<dbReference type="InterPro" id="IPR015422">
    <property type="entry name" value="PyrdxlP-dep_Trfase_small"/>
</dbReference>
<dbReference type="EMBL" id="JAGWCR010000005">
    <property type="protein sequence ID" value="MBS3649082.1"/>
    <property type="molecule type" value="Genomic_DNA"/>
</dbReference>
<sequence>MSKTVTNNLVDRDAAAFFHQESSSPCISALRGAQGIWLEDMDGRRFIDLHGNTVHHIGHRHPEVVAALKRQLETLPFSPRRFTNEPAVALAEKLLARWPGAPAKVLFATGGSDAIEIALKLARVATGRHETISLEGSYHGHGFGAFGLSEARPDARLGPLLPGRRHATGYWAEGGAERMLEDMRRAFAQSEGGIAAVIAEPIRSNCHVPPEGLWQEVRRLCDQHGALLIFDEIPSGLGKTGRFFAFEHVGVAPDAVVLSKGLGGGILPIAAVIADARLNVAPELDLGHYTHEKNPLTALAALTTIEIIERDGLVERAAELEKQIMARIAKVARRAPSIVGARGRGLLLAVEFDPAACDMTAGPEFTASLVSACMAEGLSTTDKGCASVGFSLPMTVTDAELDIVFERLERAAAAVQSSSLAPTQENGPSGAERRSS</sequence>
<dbReference type="GO" id="GO:0030170">
    <property type="term" value="F:pyridoxal phosphate binding"/>
    <property type="evidence" value="ECO:0007669"/>
    <property type="project" value="InterPro"/>
</dbReference>
<dbReference type="PANTHER" id="PTHR43094">
    <property type="entry name" value="AMINOTRANSFERASE"/>
    <property type="match status" value="1"/>
</dbReference>
<keyword evidence="6" id="KW-1185">Reference proteome</keyword>
<dbReference type="Gene3D" id="3.90.1150.10">
    <property type="entry name" value="Aspartate Aminotransferase, domain 1"/>
    <property type="match status" value="1"/>
</dbReference>
<comment type="caution">
    <text evidence="5">The sequence shown here is derived from an EMBL/GenBank/DDBJ whole genome shotgun (WGS) entry which is preliminary data.</text>
</comment>